<dbReference type="Gene3D" id="3.10.450.50">
    <property type="match status" value="1"/>
</dbReference>
<accession>A0A9W6PG85</accession>
<dbReference type="RefSeq" id="WP_033254136.1">
    <property type="nucleotide sequence ID" value="NZ_BSRX01000011.1"/>
</dbReference>
<dbReference type="SUPFAM" id="SSF54427">
    <property type="entry name" value="NTF2-like"/>
    <property type="match status" value="1"/>
</dbReference>
<reference evidence="2" key="1">
    <citation type="submission" date="2023-02" db="EMBL/GenBank/DDBJ databases">
        <title>Kitasatospora phosalacinea NBRC 14362.</title>
        <authorList>
            <person name="Ichikawa N."/>
            <person name="Sato H."/>
            <person name="Tonouchi N."/>
        </authorList>
    </citation>
    <scope>NUCLEOTIDE SEQUENCE</scope>
    <source>
        <strain evidence="2">NBRC 14362</strain>
    </source>
</reference>
<protein>
    <recommendedName>
        <fullName evidence="1">SnoaL-like domain-containing protein</fullName>
    </recommendedName>
</protein>
<gene>
    <name evidence="2" type="ORF">Kpho01_23590</name>
</gene>
<feature type="domain" description="SnoaL-like" evidence="1">
    <location>
        <begin position="9"/>
        <end position="135"/>
    </location>
</feature>
<name>A0A9W6PG85_9ACTN</name>
<sequence length="142" mass="16120">MSQQTADPELYAEIQDFYARHMHLIDAGQVDAWVETFTEDATISNNVNPHPAHGREQIVGVIRRAQQQLDADGIRHRHWMGMLVVEPTADGTVHARSYAMLLAVRLGGAPVLDRSTRCHDELVRVDGDWQIRSRRVHHDGRP</sequence>
<dbReference type="AlphaFoldDB" id="A0A9W6PG85"/>
<proteinExistence type="predicted"/>
<evidence type="ECO:0000313" key="3">
    <source>
        <dbReference type="Proteomes" id="UP001165143"/>
    </source>
</evidence>
<dbReference type="OrthoDB" id="9130903at2"/>
<dbReference type="InterPro" id="IPR032710">
    <property type="entry name" value="NTF2-like_dom_sf"/>
</dbReference>
<dbReference type="InterPro" id="IPR037401">
    <property type="entry name" value="SnoaL-like"/>
</dbReference>
<dbReference type="Pfam" id="PF13577">
    <property type="entry name" value="SnoaL_4"/>
    <property type="match status" value="1"/>
</dbReference>
<organism evidence="2 3">
    <name type="scientific">Kitasatospora phosalacinea</name>
    <dbReference type="NCBI Taxonomy" id="2065"/>
    <lineage>
        <taxon>Bacteria</taxon>
        <taxon>Bacillati</taxon>
        <taxon>Actinomycetota</taxon>
        <taxon>Actinomycetes</taxon>
        <taxon>Kitasatosporales</taxon>
        <taxon>Streptomycetaceae</taxon>
        <taxon>Kitasatospora</taxon>
    </lineage>
</organism>
<evidence type="ECO:0000313" key="2">
    <source>
        <dbReference type="EMBL" id="GLW54348.1"/>
    </source>
</evidence>
<evidence type="ECO:0000259" key="1">
    <source>
        <dbReference type="Pfam" id="PF13577"/>
    </source>
</evidence>
<dbReference type="EMBL" id="BSRX01000011">
    <property type="protein sequence ID" value="GLW54348.1"/>
    <property type="molecule type" value="Genomic_DNA"/>
</dbReference>
<dbReference type="Proteomes" id="UP001165143">
    <property type="component" value="Unassembled WGS sequence"/>
</dbReference>
<comment type="caution">
    <text evidence="2">The sequence shown here is derived from an EMBL/GenBank/DDBJ whole genome shotgun (WGS) entry which is preliminary data.</text>
</comment>